<comment type="caution">
    <text evidence="2">The sequence shown here is derived from an EMBL/GenBank/DDBJ whole genome shotgun (WGS) entry which is preliminary data.</text>
</comment>
<keyword evidence="3" id="KW-1185">Reference proteome</keyword>
<dbReference type="InterPro" id="IPR029032">
    <property type="entry name" value="AhpD-like"/>
</dbReference>
<evidence type="ECO:0000313" key="3">
    <source>
        <dbReference type="Proteomes" id="UP001208017"/>
    </source>
</evidence>
<reference evidence="2 3" key="1">
    <citation type="submission" date="2022-11" db="EMBL/GenBank/DDBJ databases">
        <title>Study of microbial diversity in lake waters.</title>
        <authorList>
            <person name="Zhang J."/>
        </authorList>
    </citation>
    <scope>NUCLEOTIDE SEQUENCE [LARGE SCALE GENOMIC DNA]</scope>
    <source>
        <strain evidence="2 3">DT12</strain>
    </source>
</reference>
<dbReference type="Pfam" id="PF02627">
    <property type="entry name" value="CMD"/>
    <property type="match status" value="1"/>
</dbReference>
<protein>
    <submittedName>
        <fullName evidence="2">Carboxymuconolactone decarboxylase family protein</fullName>
    </submittedName>
</protein>
<dbReference type="Gene3D" id="1.20.1290.10">
    <property type="entry name" value="AhpD-like"/>
    <property type="match status" value="1"/>
</dbReference>
<feature type="domain" description="Carboxymuconolactone decarboxylase-like" evidence="1">
    <location>
        <begin position="32"/>
        <end position="113"/>
    </location>
</feature>
<accession>A0ABT3X1X5</accession>
<dbReference type="InterPro" id="IPR003779">
    <property type="entry name" value="CMD-like"/>
</dbReference>
<name>A0ABT3X1X5_9BACL</name>
<dbReference type="PANTHER" id="PTHR33930">
    <property type="entry name" value="ALKYL HYDROPEROXIDE REDUCTASE AHPD"/>
    <property type="match status" value="1"/>
</dbReference>
<sequence length="125" mass="13602">MDHLQSQYPQDYVQDSILAYKEGIGQFVQKMPELGNKYLEFTAACFQGGVIGEKGKHLMALSIAICLQDEYCIMYHGKEALDKGATEQEILETVGVCAAFGGGAALAQGVTLVNDIVVEYGRQGY</sequence>
<dbReference type="SUPFAM" id="SSF69118">
    <property type="entry name" value="AhpD-like"/>
    <property type="match status" value="1"/>
</dbReference>
<dbReference type="RefSeq" id="WP_267151691.1">
    <property type="nucleotide sequence ID" value="NZ_JAPMLT010000004.1"/>
</dbReference>
<gene>
    <name evidence="2" type="ORF">OS242_10780</name>
</gene>
<dbReference type="PANTHER" id="PTHR33930:SF2">
    <property type="entry name" value="BLR3452 PROTEIN"/>
    <property type="match status" value="1"/>
</dbReference>
<dbReference type="EMBL" id="JAPMLT010000004">
    <property type="protein sequence ID" value="MCX7570446.1"/>
    <property type="molecule type" value="Genomic_DNA"/>
</dbReference>
<dbReference type="Proteomes" id="UP001208017">
    <property type="component" value="Unassembled WGS sequence"/>
</dbReference>
<evidence type="ECO:0000259" key="1">
    <source>
        <dbReference type="Pfam" id="PF02627"/>
    </source>
</evidence>
<organism evidence="2 3">
    <name type="scientific">Tumebacillus lacus</name>
    <dbReference type="NCBI Taxonomy" id="2995335"/>
    <lineage>
        <taxon>Bacteria</taxon>
        <taxon>Bacillati</taxon>
        <taxon>Bacillota</taxon>
        <taxon>Bacilli</taxon>
        <taxon>Bacillales</taxon>
        <taxon>Alicyclobacillaceae</taxon>
        <taxon>Tumebacillus</taxon>
    </lineage>
</organism>
<evidence type="ECO:0000313" key="2">
    <source>
        <dbReference type="EMBL" id="MCX7570446.1"/>
    </source>
</evidence>
<proteinExistence type="predicted"/>